<evidence type="ECO:0000256" key="4">
    <source>
        <dbReference type="ARBA" id="ARBA00010869"/>
    </source>
</evidence>
<evidence type="ECO:0000256" key="6">
    <source>
        <dbReference type="ARBA" id="ARBA00022605"/>
    </source>
</evidence>
<dbReference type="SUPFAM" id="SSF53686">
    <property type="entry name" value="Tryptophan synthase beta subunit-like PLP-dependent enzymes"/>
    <property type="match status" value="1"/>
</dbReference>
<dbReference type="PROSITE" id="PS51672">
    <property type="entry name" value="ACT_LIKE"/>
    <property type="match status" value="2"/>
</dbReference>
<evidence type="ECO:0000256" key="12">
    <source>
        <dbReference type="ARBA" id="ARBA00025527"/>
    </source>
</evidence>
<comment type="function">
    <text evidence="12 13">Catalyzes the anaerobic formation of alpha-ketobutyrate and ammonia from threonine in a two-step reaction. The first step involved a dehydration of threonine and a production of enamine intermediates (aminocrotonate), which tautomerizes to its imine form (iminobutyrate). Both intermediates are unstable and short-lived. The second step is the nonenzymatic hydrolysis of the enamine/imine intermediates to form 2-ketobutyrate and free ammonia. In the low water environment of the cell, the second step is accelerated by RidA.</text>
</comment>
<dbReference type="Gene3D" id="3.40.1020.10">
    <property type="entry name" value="Biosynthetic Threonine Deaminase, Domain 3"/>
    <property type="match status" value="1"/>
</dbReference>
<dbReference type="EMBL" id="CP097095">
    <property type="protein sequence ID" value="UQF80597.1"/>
    <property type="molecule type" value="Genomic_DNA"/>
</dbReference>
<dbReference type="KEGG" id="agh:M3I41_07990"/>
<evidence type="ECO:0000256" key="8">
    <source>
        <dbReference type="ARBA" id="ARBA00022737"/>
    </source>
</evidence>
<dbReference type="CDD" id="cd04907">
    <property type="entry name" value="ACT_ThrD-I_2"/>
    <property type="match status" value="1"/>
</dbReference>
<keyword evidence="11 13" id="KW-0100">Branched-chain amino acid biosynthesis</keyword>
<dbReference type="CDD" id="cd04906">
    <property type="entry name" value="ACT_ThrD-I_1"/>
    <property type="match status" value="1"/>
</dbReference>
<evidence type="ECO:0000259" key="14">
    <source>
        <dbReference type="PROSITE" id="PS51672"/>
    </source>
</evidence>
<comment type="subunit">
    <text evidence="5 13">Homotetramer.</text>
</comment>
<evidence type="ECO:0000256" key="2">
    <source>
        <dbReference type="ARBA" id="ARBA00001933"/>
    </source>
</evidence>
<dbReference type="Proteomes" id="UP000830236">
    <property type="component" value="Chromosome"/>
</dbReference>
<dbReference type="InterPro" id="IPR001721">
    <property type="entry name" value="TD_ACT-like"/>
</dbReference>
<evidence type="ECO:0000256" key="3">
    <source>
        <dbReference type="ARBA" id="ARBA00004810"/>
    </source>
</evidence>
<dbReference type="GO" id="GO:0003941">
    <property type="term" value="F:L-serine ammonia-lyase activity"/>
    <property type="evidence" value="ECO:0007669"/>
    <property type="project" value="TreeGrafter"/>
</dbReference>
<comment type="similarity">
    <text evidence="4 13">Belongs to the serine/threonine dehydratase family.</text>
</comment>
<proteinExistence type="inferred from homology"/>
<dbReference type="GO" id="GO:0004794">
    <property type="term" value="F:threonine deaminase activity"/>
    <property type="evidence" value="ECO:0007669"/>
    <property type="project" value="UniProtKB-UniRule"/>
</dbReference>
<evidence type="ECO:0000256" key="5">
    <source>
        <dbReference type="ARBA" id="ARBA00011881"/>
    </source>
</evidence>
<dbReference type="GO" id="GO:0006567">
    <property type="term" value="P:L-threonine catabolic process"/>
    <property type="evidence" value="ECO:0007669"/>
    <property type="project" value="TreeGrafter"/>
</dbReference>
<feature type="domain" description="ACT-like" evidence="14">
    <location>
        <begin position="338"/>
        <end position="409"/>
    </location>
</feature>
<evidence type="ECO:0000256" key="9">
    <source>
        <dbReference type="ARBA" id="ARBA00022898"/>
    </source>
</evidence>
<organism evidence="15 16">
    <name type="scientific">Actinomyces graevenitzii</name>
    <dbReference type="NCBI Taxonomy" id="55565"/>
    <lineage>
        <taxon>Bacteria</taxon>
        <taxon>Bacillati</taxon>
        <taxon>Actinomycetota</taxon>
        <taxon>Actinomycetes</taxon>
        <taxon>Actinomycetales</taxon>
        <taxon>Actinomycetaceae</taxon>
        <taxon>Actinomyces</taxon>
    </lineage>
</organism>
<dbReference type="Pfam" id="PF00291">
    <property type="entry name" value="PALP"/>
    <property type="match status" value="1"/>
</dbReference>
<dbReference type="GO" id="GO:0009097">
    <property type="term" value="P:isoleucine biosynthetic process"/>
    <property type="evidence" value="ECO:0007669"/>
    <property type="project" value="UniProtKB-UniRule"/>
</dbReference>
<keyword evidence="9 13" id="KW-0663">Pyridoxal phosphate</keyword>
<evidence type="ECO:0000313" key="16">
    <source>
        <dbReference type="Proteomes" id="UP000830236"/>
    </source>
</evidence>
<comment type="pathway">
    <text evidence="3 13">Amino-acid biosynthesis; L-isoleucine biosynthesis; 2-oxobutanoate from L-threonine: step 1/1.</text>
</comment>
<dbReference type="InterPro" id="IPR001926">
    <property type="entry name" value="TrpB-like_PALP"/>
</dbReference>
<dbReference type="FunFam" id="3.40.50.1100:FF:000008">
    <property type="entry name" value="L-threonine dehydratase"/>
    <property type="match status" value="1"/>
</dbReference>
<reference evidence="15" key="1">
    <citation type="submission" date="2022-05" db="EMBL/GenBank/DDBJ databases">
        <title>Using nanopore sequencing to obtain complete genomes from saliva samples.</title>
        <authorList>
            <person name="Baker J.L."/>
        </authorList>
    </citation>
    <scope>NUCLEOTIDE SEQUENCE</scope>
    <source>
        <strain evidence="15">JCVI-JB-Ag32</strain>
    </source>
</reference>
<comment type="catalytic activity">
    <reaction evidence="1 13">
        <text>L-threonine = 2-oxobutanoate + NH4(+)</text>
        <dbReference type="Rhea" id="RHEA:22108"/>
        <dbReference type="ChEBI" id="CHEBI:16763"/>
        <dbReference type="ChEBI" id="CHEBI:28938"/>
        <dbReference type="ChEBI" id="CHEBI:57926"/>
        <dbReference type="EC" id="4.3.1.19"/>
    </reaction>
</comment>
<dbReference type="EC" id="4.3.1.19" evidence="13"/>
<dbReference type="Pfam" id="PF00585">
    <property type="entry name" value="Thr_dehydrat_C"/>
    <property type="match status" value="2"/>
</dbReference>
<protein>
    <recommendedName>
        <fullName evidence="13">L-threonine dehydratase</fullName>
        <ecNumber evidence="13">4.3.1.19</ecNumber>
    </recommendedName>
    <alternativeName>
        <fullName evidence="13">Threonine deaminase</fullName>
    </alternativeName>
</protein>
<dbReference type="InterPro" id="IPR000634">
    <property type="entry name" value="Ser/Thr_deHydtase_PyrdxlP-BS"/>
</dbReference>
<keyword evidence="6 13" id="KW-0028">Amino-acid biosynthesis</keyword>
<dbReference type="InterPro" id="IPR045865">
    <property type="entry name" value="ACT-like_dom_sf"/>
</dbReference>
<dbReference type="NCBIfam" id="NF006674">
    <property type="entry name" value="PRK09224.1"/>
    <property type="match status" value="1"/>
</dbReference>
<dbReference type="NCBIfam" id="TIGR01124">
    <property type="entry name" value="ilvA_2Cterm"/>
    <property type="match status" value="1"/>
</dbReference>
<dbReference type="PANTHER" id="PTHR48078:SF11">
    <property type="entry name" value="THREONINE DEHYDRATASE, MITOCHONDRIAL"/>
    <property type="match status" value="1"/>
</dbReference>
<keyword evidence="7 13" id="KW-0412">Isoleucine biosynthesis</keyword>
<evidence type="ECO:0000256" key="11">
    <source>
        <dbReference type="ARBA" id="ARBA00023304"/>
    </source>
</evidence>
<dbReference type="InterPro" id="IPR050147">
    <property type="entry name" value="Ser/Thr_Dehydratase"/>
</dbReference>
<dbReference type="GO" id="GO:0006565">
    <property type="term" value="P:L-serine catabolic process"/>
    <property type="evidence" value="ECO:0007669"/>
    <property type="project" value="TreeGrafter"/>
</dbReference>
<sequence length="511" mass="55624">MGQDEQSLWNGGDYLRAVLRAPVYEVAEHTPLEPMPAISARVGHPVLVKREDRQQVHSFKIRGAYARMRQLDAAARARGVVTASAGNHAQGVALSARTMGITASIVMPVITPVIKVNAVRALGGQVILHGRTFDDAAAHARHLAQTEGLEYIAPFDDRWVIAGQGTIGLELIQQDAALTHVFVPVGGGGLAAGIAVVIKQLMPQVQVIAVEPEDSSCLGAAIKAGQPVTLERVSAYAEGVAVKRVGDETFRLCSRYLDDLVIVSSDEISAAVKDLFEDVRAVAEPAGAVALAGLKAYADSHELPEDARLACILSGANLNFHSLRYISERAELGERREALLGVTIPERQGEYLRFCKLIGDRAVTEFNYRVAGEKAHIFVGLALSGGDAERGQILKLLRGGGYEVVDLTEDEVAKQHVRYMVGGRPQRELRESVFAFEFPEAPGALRDFLVQLGTRWNITLFHYRSYGTDYGRVLVAFENVAGDELFAQHVQDLGYEWHEVTDSPAYKHFLA</sequence>
<gene>
    <name evidence="13 15" type="primary">ilvA</name>
    <name evidence="15" type="ORF">M3I41_07990</name>
</gene>
<accession>A0A9E7D5X8</accession>
<comment type="cofactor">
    <cofactor evidence="2 13">
        <name>pyridoxal 5'-phosphate</name>
        <dbReference type="ChEBI" id="CHEBI:597326"/>
    </cofactor>
</comment>
<dbReference type="CDD" id="cd01562">
    <property type="entry name" value="Thr-dehyd"/>
    <property type="match status" value="1"/>
</dbReference>
<keyword evidence="8" id="KW-0677">Repeat</keyword>
<dbReference type="SUPFAM" id="SSF55021">
    <property type="entry name" value="ACT-like"/>
    <property type="match status" value="1"/>
</dbReference>
<keyword evidence="10 13" id="KW-0456">Lyase</keyword>
<dbReference type="InterPro" id="IPR005787">
    <property type="entry name" value="Thr_deHydtase_biosynth"/>
</dbReference>
<evidence type="ECO:0000313" key="15">
    <source>
        <dbReference type="EMBL" id="UQF80597.1"/>
    </source>
</evidence>
<dbReference type="AlphaFoldDB" id="A0A9E7D5X8"/>
<evidence type="ECO:0000256" key="7">
    <source>
        <dbReference type="ARBA" id="ARBA00022624"/>
    </source>
</evidence>
<dbReference type="PANTHER" id="PTHR48078">
    <property type="entry name" value="THREONINE DEHYDRATASE, MITOCHONDRIAL-RELATED"/>
    <property type="match status" value="1"/>
</dbReference>
<dbReference type="GO" id="GO:0030170">
    <property type="term" value="F:pyridoxal phosphate binding"/>
    <property type="evidence" value="ECO:0007669"/>
    <property type="project" value="InterPro"/>
</dbReference>
<name>A0A9E7D5X8_9ACTO</name>
<feature type="domain" description="ACT-like" evidence="14">
    <location>
        <begin position="432"/>
        <end position="502"/>
    </location>
</feature>
<dbReference type="InterPro" id="IPR038110">
    <property type="entry name" value="TD_ACT-like_sf"/>
</dbReference>
<dbReference type="PROSITE" id="PS00165">
    <property type="entry name" value="DEHYDRATASE_SER_THR"/>
    <property type="match status" value="1"/>
</dbReference>
<evidence type="ECO:0000256" key="1">
    <source>
        <dbReference type="ARBA" id="ARBA00001274"/>
    </source>
</evidence>
<dbReference type="FunFam" id="3.40.1020.10:FF:000001">
    <property type="entry name" value="L-threonine dehydratase"/>
    <property type="match status" value="1"/>
</dbReference>
<evidence type="ECO:0000256" key="13">
    <source>
        <dbReference type="RuleBase" id="RU362012"/>
    </source>
</evidence>
<evidence type="ECO:0000256" key="10">
    <source>
        <dbReference type="ARBA" id="ARBA00023239"/>
    </source>
</evidence>
<dbReference type="InterPro" id="IPR036052">
    <property type="entry name" value="TrpB-like_PALP_sf"/>
</dbReference>
<dbReference type="Gene3D" id="3.40.50.1100">
    <property type="match status" value="2"/>
</dbReference>